<dbReference type="EnsemblMetazoa" id="CJA24915.1">
    <property type="protein sequence ID" value="CJA24915.1"/>
    <property type="gene ID" value="WBGene00180487"/>
</dbReference>
<organism evidence="1 2">
    <name type="scientific">Caenorhabditis japonica</name>
    <dbReference type="NCBI Taxonomy" id="281687"/>
    <lineage>
        <taxon>Eukaryota</taxon>
        <taxon>Metazoa</taxon>
        <taxon>Ecdysozoa</taxon>
        <taxon>Nematoda</taxon>
        <taxon>Chromadorea</taxon>
        <taxon>Rhabditida</taxon>
        <taxon>Rhabditina</taxon>
        <taxon>Rhabditomorpha</taxon>
        <taxon>Rhabditoidea</taxon>
        <taxon>Rhabditidae</taxon>
        <taxon>Peloderinae</taxon>
        <taxon>Caenorhabditis</taxon>
    </lineage>
</organism>
<proteinExistence type="predicted"/>
<dbReference type="Proteomes" id="UP000005237">
    <property type="component" value="Unassembled WGS sequence"/>
</dbReference>
<dbReference type="AlphaFoldDB" id="A0A8R1I865"/>
<sequence>MGAGTSPKTPSSMCCVQQHQEHHRCPVLPANPNSTLRSHRFTGSHVWTFSKIFFSERVRVAHAALERRLVGIPLSEQRQRNLHREDIRAQSDVRDLLLVINKKKLGWAGHIMRRNYDRWTRLVQEWYPIG</sequence>
<reference evidence="2" key="1">
    <citation type="submission" date="2010-08" db="EMBL/GenBank/DDBJ databases">
        <authorList>
            <consortium name="Caenorhabditis japonica Sequencing Consortium"/>
            <person name="Wilson R.K."/>
        </authorList>
    </citation>
    <scope>NUCLEOTIDE SEQUENCE [LARGE SCALE GENOMIC DNA]</scope>
    <source>
        <strain evidence="2">DF5081</strain>
    </source>
</reference>
<reference evidence="1" key="2">
    <citation type="submission" date="2022-06" db="UniProtKB">
        <authorList>
            <consortium name="EnsemblMetazoa"/>
        </authorList>
    </citation>
    <scope>IDENTIFICATION</scope>
    <source>
        <strain evidence="1">DF5081</strain>
    </source>
</reference>
<accession>A0A8R1I865</accession>
<protein>
    <submittedName>
        <fullName evidence="1">Uncharacterized protein</fullName>
    </submittedName>
</protein>
<evidence type="ECO:0000313" key="2">
    <source>
        <dbReference type="Proteomes" id="UP000005237"/>
    </source>
</evidence>
<name>A0A8R1I865_CAEJA</name>
<keyword evidence="2" id="KW-1185">Reference proteome</keyword>
<evidence type="ECO:0000313" key="1">
    <source>
        <dbReference type="EnsemblMetazoa" id="CJA24915.1"/>
    </source>
</evidence>